<dbReference type="InterPro" id="IPR036389">
    <property type="entry name" value="RNase_III_sf"/>
</dbReference>
<dbReference type="Proteomes" id="UP000515146">
    <property type="component" value="Unplaced"/>
</dbReference>
<dbReference type="Pfam" id="PF22935">
    <property type="entry name" value="RM44_endonuclase"/>
    <property type="match status" value="1"/>
</dbReference>
<evidence type="ECO:0000313" key="9">
    <source>
        <dbReference type="Proteomes" id="UP000515146"/>
    </source>
</evidence>
<dbReference type="KEGG" id="dpte:113789110"/>
<name>A0A6P6XNF9_DERPT</name>
<dbReference type="GO" id="GO:0005739">
    <property type="term" value="C:mitochondrion"/>
    <property type="evidence" value="ECO:0007669"/>
    <property type="project" value="UniProtKB-SubCell"/>
</dbReference>
<comment type="subcellular location">
    <subcellularLocation>
        <location evidence="1">Mitochondrion</location>
    </subcellularLocation>
</comment>
<evidence type="ECO:0000256" key="1">
    <source>
        <dbReference type="ARBA" id="ARBA00004173"/>
    </source>
</evidence>
<keyword evidence="9" id="KW-1185">Reference proteome</keyword>
<proteinExistence type="inferred from homology"/>
<dbReference type="GO" id="GO:1990904">
    <property type="term" value="C:ribonucleoprotein complex"/>
    <property type="evidence" value="ECO:0007669"/>
    <property type="project" value="UniProtKB-KW"/>
</dbReference>
<dbReference type="GO" id="GO:0005840">
    <property type="term" value="C:ribosome"/>
    <property type="evidence" value="ECO:0007669"/>
    <property type="project" value="UniProtKB-KW"/>
</dbReference>
<evidence type="ECO:0000256" key="2">
    <source>
        <dbReference type="ARBA" id="ARBA00022946"/>
    </source>
</evidence>
<organism evidence="9 10">
    <name type="scientific">Dermatophagoides pteronyssinus</name>
    <name type="common">European house dust mite</name>
    <dbReference type="NCBI Taxonomy" id="6956"/>
    <lineage>
        <taxon>Eukaryota</taxon>
        <taxon>Metazoa</taxon>
        <taxon>Ecdysozoa</taxon>
        <taxon>Arthropoda</taxon>
        <taxon>Chelicerata</taxon>
        <taxon>Arachnida</taxon>
        <taxon>Acari</taxon>
        <taxon>Acariformes</taxon>
        <taxon>Sarcoptiformes</taxon>
        <taxon>Astigmata</taxon>
        <taxon>Psoroptidia</taxon>
        <taxon>Analgoidea</taxon>
        <taxon>Pyroglyphidae</taxon>
        <taxon>Dermatophagoidinae</taxon>
        <taxon>Dermatophagoides</taxon>
    </lineage>
</organism>
<comment type="similarity">
    <text evidence="6">Belongs to the ribonuclease III family. Mitochondrion-specific ribosomal protein mL44 subfamily.</text>
</comment>
<dbReference type="InterPro" id="IPR000999">
    <property type="entry name" value="RNase_III_dom"/>
</dbReference>
<keyword evidence="5" id="KW-0687">Ribonucleoprotein</keyword>
<dbReference type="OrthoDB" id="444135at2759"/>
<keyword evidence="4" id="KW-0496">Mitochondrion</keyword>
<feature type="domain" description="RNase III" evidence="8">
    <location>
        <begin position="109"/>
        <end position="251"/>
    </location>
</feature>
<dbReference type="RefSeq" id="XP_027194401.1">
    <property type="nucleotide sequence ID" value="XM_027338600.1"/>
</dbReference>
<dbReference type="GO" id="GO:0004525">
    <property type="term" value="F:ribonuclease III activity"/>
    <property type="evidence" value="ECO:0007669"/>
    <property type="project" value="InterPro"/>
</dbReference>
<evidence type="ECO:0000256" key="4">
    <source>
        <dbReference type="ARBA" id="ARBA00023128"/>
    </source>
</evidence>
<dbReference type="Pfam" id="PF22892">
    <property type="entry name" value="DSRM_MRPL44"/>
    <property type="match status" value="1"/>
</dbReference>
<dbReference type="InParanoid" id="A0A6P6XNF9"/>
<dbReference type="SMART" id="SM00535">
    <property type="entry name" value="RIBOc"/>
    <property type="match status" value="1"/>
</dbReference>
<keyword evidence="3" id="KW-0689">Ribosomal protein</keyword>
<keyword evidence="2" id="KW-0809">Transit peptide</keyword>
<evidence type="ECO:0000256" key="7">
    <source>
        <dbReference type="ARBA" id="ARBA00035187"/>
    </source>
</evidence>
<dbReference type="InterPro" id="IPR055189">
    <property type="entry name" value="RM44_endonuclase"/>
</dbReference>
<dbReference type="Gene3D" id="1.10.1520.10">
    <property type="entry name" value="Ribonuclease III domain"/>
    <property type="match status" value="1"/>
</dbReference>
<dbReference type="OMA" id="RHIKRWV"/>
<dbReference type="FunCoup" id="A0A6P6XNF9">
    <property type="interactions" value="693"/>
</dbReference>
<evidence type="ECO:0000313" key="10">
    <source>
        <dbReference type="RefSeq" id="XP_027194401.1"/>
    </source>
</evidence>
<dbReference type="AlphaFoldDB" id="A0A6P6XNF9"/>
<dbReference type="SUPFAM" id="SSF69065">
    <property type="entry name" value="RNase III domain-like"/>
    <property type="match status" value="1"/>
</dbReference>
<evidence type="ECO:0000256" key="5">
    <source>
        <dbReference type="ARBA" id="ARBA00023274"/>
    </source>
</evidence>
<dbReference type="GO" id="GO:0003725">
    <property type="term" value="F:double-stranded RNA binding"/>
    <property type="evidence" value="ECO:0007669"/>
    <property type="project" value="InterPro"/>
</dbReference>
<evidence type="ECO:0000256" key="3">
    <source>
        <dbReference type="ARBA" id="ARBA00022980"/>
    </source>
</evidence>
<evidence type="ECO:0000256" key="6">
    <source>
        <dbReference type="ARBA" id="ARBA00024034"/>
    </source>
</evidence>
<accession>A0A6P6XNF9</accession>
<dbReference type="Gene3D" id="3.30.160.20">
    <property type="match status" value="1"/>
</dbReference>
<dbReference type="GO" id="GO:0006396">
    <property type="term" value="P:RNA processing"/>
    <property type="evidence" value="ECO:0007669"/>
    <property type="project" value="InterPro"/>
</dbReference>
<dbReference type="CTD" id="65080"/>
<evidence type="ECO:0000259" key="8">
    <source>
        <dbReference type="SMART" id="SM00535"/>
    </source>
</evidence>
<sequence>MNRLLTNLNPKIIRATISKNHYYHSMILPSKCSSKTTMFNQQNSLNQMIQKRGMKLANEKLLRKMYWRKRSFDAKPERLRARSEWQDWDFGSELYAFAQRLQEPQLNNDILIRLFTHRSYVNEQKSKQESLGVQNVSHQLEDNSEFIQSGSIFMRKFLSKYLRYHLRQAPEECIQSLVDYLMSKTVMQDISKWIGCTDLVLCSEFPPNEQTLADTVSSIVGALIQTNGGGEKRAQNFIIDFICTYLNGRDPLEIWRIDQMDLNLEIFLQNQNPNLKCESRILRQSAIDTIESCFIVGIYSNDDDNPKLLGQSSGESLSIAKRMAELDAFRRIFGLTISNIRFEFGKRAYDLEYDKYDRENFHLFQSSSPKQEEKLRQISS</sequence>
<gene>
    <name evidence="10" type="primary">LOC113789110</name>
</gene>
<dbReference type="InterPro" id="IPR044444">
    <property type="entry name" value="Ribosomal_mL44_DSRM_metazoa"/>
</dbReference>
<reference evidence="10" key="1">
    <citation type="submission" date="2025-08" db="UniProtKB">
        <authorList>
            <consortium name="RefSeq"/>
        </authorList>
    </citation>
    <scope>IDENTIFICATION</scope>
    <source>
        <strain evidence="10">Airmid</strain>
    </source>
</reference>
<protein>
    <recommendedName>
        <fullName evidence="7">Large ribosomal subunit protein mL44</fullName>
    </recommendedName>
</protein>